<dbReference type="NCBIfam" id="TIGR00377">
    <property type="entry name" value="ant_ant_sig"/>
    <property type="match status" value="1"/>
</dbReference>
<dbReference type="GO" id="GO:0043856">
    <property type="term" value="F:anti-sigma factor antagonist activity"/>
    <property type="evidence" value="ECO:0007669"/>
    <property type="project" value="InterPro"/>
</dbReference>
<dbReference type="Gene3D" id="3.30.750.24">
    <property type="entry name" value="STAS domain"/>
    <property type="match status" value="1"/>
</dbReference>
<dbReference type="EMBL" id="CTEF01000003">
    <property type="protein sequence ID" value="CQD18062.1"/>
    <property type="molecule type" value="Genomic_DNA"/>
</dbReference>
<proteinExistence type="inferred from homology"/>
<dbReference type="Proteomes" id="UP000182227">
    <property type="component" value="Unassembled WGS sequence"/>
</dbReference>
<comment type="similarity">
    <text evidence="1 2">Belongs to the anti-sigma-factor antagonist family.</text>
</comment>
<evidence type="ECO:0000256" key="1">
    <source>
        <dbReference type="ARBA" id="ARBA00009013"/>
    </source>
</evidence>
<evidence type="ECO:0000256" key="2">
    <source>
        <dbReference type="RuleBase" id="RU003749"/>
    </source>
</evidence>
<reference evidence="5 7" key="2">
    <citation type="submission" date="2016-01" db="EMBL/GenBank/DDBJ databases">
        <title>The new phylogeny of the genus Mycobacterium.</title>
        <authorList>
            <person name="Tarcisio F."/>
            <person name="Conor M."/>
            <person name="Antonella G."/>
            <person name="Elisabetta G."/>
            <person name="Giulia F.S."/>
            <person name="Sara T."/>
            <person name="Anna F."/>
            <person name="Clotilde B."/>
            <person name="Roberto B."/>
            <person name="Veronica D.S."/>
            <person name="Fabio R."/>
            <person name="Monica P."/>
            <person name="Olivier J."/>
            <person name="Enrico T."/>
            <person name="Nicola S."/>
        </authorList>
    </citation>
    <scope>NUCLEOTIDE SEQUENCE [LARGE SCALE GENOMIC DNA]</scope>
    <source>
        <strain evidence="5 7">CCUG 50187</strain>
    </source>
</reference>
<dbReference type="AlphaFoldDB" id="A0A0U1DN50"/>
<dbReference type="SUPFAM" id="SSF52091">
    <property type="entry name" value="SpoIIaa-like"/>
    <property type="match status" value="1"/>
</dbReference>
<dbReference type="CDD" id="cd07043">
    <property type="entry name" value="STAS_anti-anti-sigma_factors"/>
    <property type="match status" value="1"/>
</dbReference>
<evidence type="ECO:0000313" key="7">
    <source>
        <dbReference type="Proteomes" id="UP000193811"/>
    </source>
</evidence>
<evidence type="ECO:0000313" key="6">
    <source>
        <dbReference type="Proteomes" id="UP000182227"/>
    </source>
</evidence>
<evidence type="ECO:0000313" key="5">
    <source>
        <dbReference type="EMBL" id="ORV21520.1"/>
    </source>
</evidence>
<gene>
    <name evidence="5" type="ORF">AWB98_27700</name>
    <name evidence="4" type="ORF">BN970_03943</name>
</gene>
<dbReference type="EMBL" id="LQOP01000031">
    <property type="protein sequence ID" value="ORV21520.1"/>
    <property type="molecule type" value="Genomic_DNA"/>
</dbReference>
<reference evidence="4 6" key="1">
    <citation type="submission" date="2015-03" db="EMBL/GenBank/DDBJ databases">
        <authorList>
            <person name="Murphy D."/>
        </authorList>
    </citation>
    <scope>NUCLEOTIDE SEQUENCE [LARGE SCALE GENOMIC DNA]</scope>
    <source>
        <strain evidence="4 6">D16</strain>
    </source>
</reference>
<protein>
    <recommendedName>
        <fullName evidence="2">Anti-sigma factor antagonist</fullName>
    </recommendedName>
</protein>
<sequence length="129" mass="13778">MLGFIVESNQQDHELHWTVHTVPGGLIVQVFGQADAHNESDWQRMLDEAAAATPESSTLVVDAGSLDFMGCGALLVLAKKTADCRAQGITVRVVLRQPSVLRVISKCGMDDAVSAHPDVNSALNGHHPP</sequence>
<dbReference type="PROSITE" id="PS50801">
    <property type="entry name" value="STAS"/>
    <property type="match status" value="1"/>
</dbReference>
<dbReference type="InterPro" id="IPR036513">
    <property type="entry name" value="STAS_dom_sf"/>
</dbReference>
<evidence type="ECO:0000313" key="4">
    <source>
        <dbReference type="EMBL" id="CQD18062.1"/>
    </source>
</evidence>
<feature type="domain" description="STAS" evidence="3">
    <location>
        <begin position="15"/>
        <end position="126"/>
    </location>
</feature>
<dbReference type="InterPro" id="IPR003658">
    <property type="entry name" value="Anti-sigma_ant"/>
</dbReference>
<organism evidence="4 6">
    <name type="scientific">Mycolicibacterium conceptionense</name>
    <dbReference type="NCBI Taxonomy" id="451644"/>
    <lineage>
        <taxon>Bacteria</taxon>
        <taxon>Bacillati</taxon>
        <taxon>Actinomycetota</taxon>
        <taxon>Actinomycetes</taxon>
        <taxon>Mycobacteriales</taxon>
        <taxon>Mycobacteriaceae</taxon>
        <taxon>Mycolicibacterium</taxon>
    </lineage>
</organism>
<name>A0A0U1DN50_9MYCO</name>
<dbReference type="Pfam" id="PF01740">
    <property type="entry name" value="STAS"/>
    <property type="match status" value="1"/>
</dbReference>
<dbReference type="PANTHER" id="PTHR33495:SF2">
    <property type="entry name" value="ANTI-SIGMA FACTOR ANTAGONIST TM_1081-RELATED"/>
    <property type="match status" value="1"/>
</dbReference>
<dbReference type="PANTHER" id="PTHR33495">
    <property type="entry name" value="ANTI-SIGMA FACTOR ANTAGONIST TM_1081-RELATED-RELATED"/>
    <property type="match status" value="1"/>
</dbReference>
<dbReference type="InterPro" id="IPR002645">
    <property type="entry name" value="STAS_dom"/>
</dbReference>
<evidence type="ECO:0000259" key="3">
    <source>
        <dbReference type="PROSITE" id="PS50801"/>
    </source>
</evidence>
<dbReference type="Proteomes" id="UP000193811">
    <property type="component" value="Unassembled WGS sequence"/>
</dbReference>
<accession>A0A0U1DN50</accession>
<keyword evidence="7" id="KW-1185">Reference proteome</keyword>